<dbReference type="GO" id="GO:0006207">
    <property type="term" value="P:'de novo' pyrimidine nucleobase biosynthetic process"/>
    <property type="evidence" value="ECO:0007669"/>
    <property type="project" value="TreeGrafter"/>
</dbReference>
<dbReference type="Gene3D" id="3.20.20.140">
    <property type="entry name" value="Metal-dependent hydrolases"/>
    <property type="match status" value="1"/>
</dbReference>
<dbReference type="UniPathway" id="UPA00070">
    <property type="reaction ID" value="UER00117"/>
</dbReference>
<dbReference type="PANTHER" id="PTHR43137:SF1">
    <property type="entry name" value="DIHYDROOROTASE"/>
    <property type="match status" value="1"/>
</dbReference>
<dbReference type="SUPFAM" id="SSF51556">
    <property type="entry name" value="Metallo-dependent hydrolases"/>
    <property type="match status" value="1"/>
</dbReference>
<dbReference type="InterPro" id="IPR006680">
    <property type="entry name" value="Amidohydro-rel"/>
</dbReference>
<keyword evidence="8 9" id="KW-0665">Pyrimidine biosynthesis</keyword>
<sequence>MKSLTIRRPDDWHLHLRDGAMMEGVIGDTARDFARAIIMPNLVPPVVTAADAAAYRERIIAALPQGAAFTPLMTLYLTETTDPDDVARAYESGLVTAVKLYPAGATTNSASGVRNFDNAMPVLEKMAEVGLNLCVHGEVTSADVDIFDREAVFIDTVLDPLRKRLPELKITMEHVTTKDGIDYISAAERNLAGSITTHHLIINRNDILVGGIRPHYYCLPVAKREAHRKALVAAATSGNPRFFLGTDSAPHVDPAKECGCGCAGIYTAPNTMSCLAHVFENEDALNRLEAFASLNGPAWYGLAPNEETVTLVKRDEPVDYPKKRETGAGPVTVFDPKFPLFWAVER</sequence>
<gene>
    <name evidence="9 12" type="primary">pyrC</name>
    <name evidence="12" type="ORF">JET14_18070</name>
</gene>
<organism evidence="12 13">
    <name type="scientific">Martelella lutilitoris</name>
    <dbReference type="NCBI Taxonomy" id="2583532"/>
    <lineage>
        <taxon>Bacteria</taxon>
        <taxon>Pseudomonadati</taxon>
        <taxon>Pseudomonadota</taxon>
        <taxon>Alphaproteobacteria</taxon>
        <taxon>Hyphomicrobiales</taxon>
        <taxon>Aurantimonadaceae</taxon>
        <taxon>Martelella</taxon>
    </lineage>
</organism>
<feature type="binding site" description="via carbamate group" evidence="9">
    <location>
        <position position="99"/>
    </location>
    <ligand>
        <name>Zn(2+)</name>
        <dbReference type="ChEBI" id="CHEBI:29105"/>
        <label>1</label>
    </ligand>
</feature>
<dbReference type="PROSITE" id="PS00482">
    <property type="entry name" value="DIHYDROOROTASE_1"/>
    <property type="match status" value="1"/>
</dbReference>
<dbReference type="HAMAP" id="MF_00219">
    <property type="entry name" value="PyrC_classII"/>
    <property type="match status" value="1"/>
</dbReference>
<dbReference type="InterPro" id="IPR004721">
    <property type="entry name" value="DHOdimr"/>
</dbReference>
<feature type="binding site" evidence="9">
    <location>
        <begin position="15"/>
        <end position="17"/>
    </location>
    <ligand>
        <name>substrate</name>
    </ligand>
</feature>
<comment type="subunit">
    <text evidence="9">Homodimer.</text>
</comment>
<evidence type="ECO:0000256" key="3">
    <source>
        <dbReference type="ARBA" id="ARBA00005631"/>
    </source>
</evidence>
<evidence type="ECO:0000256" key="9">
    <source>
        <dbReference type="HAMAP-Rule" id="MF_00219"/>
    </source>
</evidence>
<keyword evidence="7 9" id="KW-0862">Zinc</keyword>
<dbReference type="Proteomes" id="UP000596083">
    <property type="component" value="Chromosome"/>
</dbReference>
<comment type="cofactor">
    <cofactor evidence="9 10">
        <name>Zn(2+)</name>
        <dbReference type="ChEBI" id="CHEBI:29105"/>
    </cofactor>
    <text evidence="9 10">Binds 2 Zn(2+) ions per subunit.</text>
</comment>
<dbReference type="GO" id="GO:0044205">
    <property type="term" value="P:'de novo' UMP biosynthetic process"/>
    <property type="evidence" value="ECO:0007669"/>
    <property type="project" value="UniProtKB-UniRule"/>
</dbReference>
<comment type="pathway">
    <text evidence="2 9 10">Pyrimidine metabolism; UMP biosynthesis via de novo pathway; (S)-dihydroorotate from bicarbonate: step 3/3.</text>
</comment>
<dbReference type="NCBIfam" id="TIGR00856">
    <property type="entry name" value="pyrC_dimer"/>
    <property type="match status" value="1"/>
</dbReference>
<evidence type="ECO:0000256" key="10">
    <source>
        <dbReference type="RuleBase" id="RU003440"/>
    </source>
</evidence>
<protein>
    <recommendedName>
        <fullName evidence="4 9">Dihydroorotase</fullName>
        <shortName evidence="9">DHOase</shortName>
        <ecNumber evidence="4 9">3.5.2.3</ecNumber>
    </recommendedName>
</protein>
<comment type="catalytic activity">
    <reaction evidence="9 10">
        <text>(S)-dihydroorotate + H2O = N-carbamoyl-L-aspartate + H(+)</text>
        <dbReference type="Rhea" id="RHEA:24296"/>
        <dbReference type="ChEBI" id="CHEBI:15377"/>
        <dbReference type="ChEBI" id="CHEBI:15378"/>
        <dbReference type="ChEBI" id="CHEBI:30864"/>
        <dbReference type="ChEBI" id="CHEBI:32814"/>
        <dbReference type="EC" id="3.5.2.3"/>
    </reaction>
</comment>
<dbReference type="RefSeq" id="WP_200335341.1">
    <property type="nucleotide sequence ID" value="NZ_CP066786.1"/>
</dbReference>
<dbReference type="PIRSF" id="PIRSF001237">
    <property type="entry name" value="DHOdimr"/>
    <property type="match status" value="1"/>
</dbReference>
<evidence type="ECO:0000313" key="12">
    <source>
        <dbReference type="EMBL" id="QQM30158.1"/>
    </source>
</evidence>
<reference evidence="12 13" key="1">
    <citation type="submission" date="2020-12" db="EMBL/GenBank/DDBJ databases">
        <authorList>
            <person name="Zheng R.K."/>
            <person name="Sun C.M."/>
        </authorList>
    </citation>
    <scope>NUCLEOTIDE SEQUENCE [LARGE SCALE GENOMIC DNA]</scope>
    <source>
        <strain evidence="12 13">ZRK001</strain>
    </source>
</reference>
<evidence type="ECO:0000256" key="2">
    <source>
        <dbReference type="ARBA" id="ARBA00004880"/>
    </source>
</evidence>
<dbReference type="InterPro" id="IPR002195">
    <property type="entry name" value="Dihydroorotase_CS"/>
</dbReference>
<proteinExistence type="inferred from homology"/>
<evidence type="ECO:0000256" key="4">
    <source>
        <dbReference type="ARBA" id="ARBA00012860"/>
    </source>
</evidence>
<dbReference type="EC" id="3.5.2.3" evidence="4 9"/>
<feature type="binding site" evidence="9">
    <location>
        <position position="41"/>
    </location>
    <ligand>
        <name>substrate</name>
    </ligand>
</feature>
<dbReference type="EMBL" id="CP066786">
    <property type="protein sequence ID" value="QQM30158.1"/>
    <property type="molecule type" value="Genomic_DNA"/>
</dbReference>
<dbReference type="AlphaFoldDB" id="A0A7T7HJ47"/>
<dbReference type="InterPro" id="IPR032466">
    <property type="entry name" value="Metal_Hydrolase"/>
</dbReference>
<evidence type="ECO:0000256" key="8">
    <source>
        <dbReference type="ARBA" id="ARBA00022975"/>
    </source>
</evidence>
<feature type="binding site" evidence="9">
    <location>
        <position position="136"/>
    </location>
    <ligand>
        <name>substrate</name>
    </ligand>
</feature>
<feature type="binding site" evidence="9">
    <location>
        <position position="136"/>
    </location>
    <ligand>
        <name>Zn(2+)</name>
        <dbReference type="ChEBI" id="CHEBI:29105"/>
        <label>2</label>
    </ligand>
</feature>
<dbReference type="GO" id="GO:0005829">
    <property type="term" value="C:cytosol"/>
    <property type="evidence" value="ECO:0007669"/>
    <property type="project" value="TreeGrafter"/>
</dbReference>
<dbReference type="KEGG" id="mlut:JET14_18070"/>
<feature type="binding site" description="via carbamate group" evidence="9">
    <location>
        <position position="99"/>
    </location>
    <ligand>
        <name>Zn(2+)</name>
        <dbReference type="ChEBI" id="CHEBI:29105"/>
        <label>2</label>
    </ligand>
</feature>
<feature type="active site" evidence="9">
    <location>
        <position position="247"/>
    </location>
</feature>
<feature type="binding site" evidence="9">
    <location>
        <position position="247"/>
    </location>
    <ligand>
        <name>Zn(2+)</name>
        <dbReference type="ChEBI" id="CHEBI:29105"/>
        <label>1</label>
    </ligand>
</feature>
<keyword evidence="6 9" id="KW-0378">Hydrolase</keyword>
<evidence type="ECO:0000256" key="7">
    <source>
        <dbReference type="ARBA" id="ARBA00022833"/>
    </source>
</evidence>
<evidence type="ECO:0000256" key="6">
    <source>
        <dbReference type="ARBA" id="ARBA00022801"/>
    </source>
</evidence>
<dbReference type="GO" id="GO:0008270">
    <property type="term" value="F:zinc ion binding"/>
    <property type="evidence" value="ECO:0007669"/>
    <property type="project" value="UniProtKB-UniRule"/>
</dbReference>
<feature type="binding site" evidence="9">
    <location>
        <position position="219"/>
    </location>
    <ligand>
        <name>substrate</name>
    </ligand>
</feature>
<dbReference type="PROSITE" id="PS00483">
    <property type="entry name" value="DIHYDROOROTASE_2"/>
    <property type="match status" value="1"/>
</dbReference>
<comment type="similarity">
    <text evidence="3 9 10">Belongs to the metallo-dependent hydrolases superfamily. DHOase family. Class II DHOase subfamily.</text>
</comment>
<dbReference type="GO" id="GO:0004151">
    <property type="term" value="F:dihydroorotase activity"/>
    <property type="evidence" value="ECO:0007669"/>
    <property type="project" value="UniProtKB-UniRule"/>
</dbReference>
<dbReference type="CDD" id="cd01294">
    <property type="entry name" value="DHOase"/>
    <property type="match status" value="1"/>
</dbReference>
<comment type="function">
    <text evidence="1 9">Catalyzes the reversible cyclization of carbamoyl aspartate to dihydroorotate.</text>
</comment>
<dbReference type="Pfam" id="PF01979">
    <property type="entry name" value="Amidohydro_1"/>
    <property type="match status" value="1"/>
</dbReference>
<feature type="domain" description="Amidohydrolase-related" evidence="11">
    <location>
        <begin position="11"/>
        <end position="304"/>
    </location>
</feature>
<evidence type="ECO:0000313" key="13">
    <source>
        <dbReference type="Proteomes" id="UP000596083"/>
    </source>
</evidence>
<feature type="binding site" evidence="9">
    <location>
        <position position="13"/>
    </location>
    <ligand>
        <name>Zn(2+)</name>
        <dbReference type="ChEBI" id="CHEBI:29105"/>
        <label>1</label>
    </ligand>
</feature>
<evidence type="ECO:0000256" key="5">
    <source>
        <dbReference type="ARBA" id="ARBA00022723"/>
    </source>
</evidence>
<feature type="binding site" evidence="9">
    <location>
        <position position="251"/>
    </location>
    <ligand>
        <name>substrate</name>
    </ligand>
</feature>
<accession>A0A7T7HJ47</accession>
<feature type="binding site" evidence="9">
    <location>
        <position position="174"/>
    </location>
    <ligand>
        <name>Zn(2+)</name>
        <dbReference type="ChEBI" id="CHEBI:29105"/>
        <label>2</label>
    </ligand>
</feature>
<keyword evidence="5 9" id="KW-0479">Metal-binding</keyword>
<feature type="binding site" evidence="9">
    <location>
        <position position="263"/>
    </location>
    <ligand>
        <name>substrate</name>
    </ligand>
</feature>
<feature type="modified residue" description="N6-carboxylysine" evidence="9">
    <location>
        <position position="99"/>
    </location>
</feature>
<feature type="binding site" evidence="9">
    <location>
        <position position="15"/>
    </location>
    <ligand>
        <name>Zn(2+)</name>
        <dbReference type="ChEBI" id="CHEBI:29105"/>
        <label>1</label>
    </ligand>
</feature>
<dbReference type="PANTHER" id="PTHR43137">
    <property type="entry name" value="DIHYDROOROTASE"/>
    <property type="match status" value="1"/>
</dbReference>
<name>A0A7T7HJ47_9HYPH</name>
<evidence type="ECO:0000259" key="11">
    <source>
        <dbReference type="Pfam" id="PF01979"/>
    </source>
</evidence>
<evidence type="ECO:0000256" key="1">
    <source>
        <dbReference type="ARBA" id="ARBA00002368"/>
    </source>
</evidence>